<dbReference type="RefSeq" id="WP_155111961.1">
    <property type="nucleotide sequence ID" value="NZ_WMIB01000006.1"/>
</dbReference>
<dbReference type="OrthoDB" id="9806130at2"/>
<dbReference type="GO" id="GO:0000155">
    <property type="term" value="F:phosphorelay sensor kinase activity"/>
    <property type="evidence" value="ECO:0007669"/>
    <property type="project" value="InterPro"/>
</dbReference>
<dbReference type="Gene3D" id="3.40.50.620">
    <property type="entry name" value="HUPs"/>
    <property type="match status" value="2"/>
</dbReference>
<dbReference type="InterPro" id="IPR003852">
    <property type="entry name" value="Sig_transdc_His_kinase_KdpD_N"/>
</dbReference>
<feature type="domain" description="UspA" evidence="4">
    <location>
        <begin position="264"/>
        <end position="364"/>
    </location>
</feature>
<dbReference type="SUPFAM" id="SSF52540">
    <property type="entry name" value="P-loop containing nucleoside triphosphate hydrolases"/>
    <property type="match status" value="1"/>
</dbReference>
<protein>
    <submittedName>
        <fullName evidence="6">Histidine kinase</fullName>
    </submittedName>
</protein>
<dbReference type="Proteomes" id="UP000434639">
    <property type="component" value="Unassembled WGS sequence"/>
</dbReference>
<dbReference type="Gene3D" id="3.40.50.300">
    <property type="entry name" value="P-loop containing nucleotide triphosphate hydrolases"/>
    <property type="match status" value="2"/>
</dbReference>
<dbReference type="InterPro" id="IPR027417">
    <property type="entry name" value="P-loop_NTPase"/>
</dbReference>
<evidence type="ECO:0000313" key="7">
    <source>
        <dbReference type="Proteomes" id="UP000434639"/>
    </source>
</evidence>
<dbReference type="FunFam" id="3.40.50.300:FF:000483">
    <property type="entry name" value="Sensor histidine kinase KdpD"/>
    <property type="match status" value="1"/>
</dbReference>
<keyword evidence="7" id="KW-1185">Reference proteome</keyword>
<keyword evidence="2 6" id="KW-0418">Kinase</keyword>
<evidence type="ECO:0000259" key="4">
    <source>
        <dbReference type="Pfam" id="PF00582"/>
    </source>
</evidence>
<evidence type="ECO:0000256" key="1">
    <source>
        <dbReference type="ARBA" id="ARBA00022679"/>
    </source>
</evidence>
<keyword evidence="1" id="KW-0808">Transferase</keyword>
<reference evidence="6 7" key="1">
    <citation type="journal article" date="2017" name="Int. J. Syst. Evol. Microbiol.">
        <title>Bacillus mangrovi sp. nov., isolated from a sediment sample from a mangrove forest.</title>
        <authorList>
            <person name="Gupta V."/>
            <person name="Singh P.K."/>
            <person name="Korpole S."/>
            <person name="Tanuku N.R.S."/>
            <person name="Pinnaka A.K."/>
        </authorList>
    </citation>
    <scope>NUCLEOTIDE SEQUENCE [LARGE SCALE GENOMIC DNA]</scope>
    <source>
        <strain evidence="6 7">KCTC 33872</strain>
    </source>
</reference>
<sequence length="775" mass="87823">MAEQFRRKTPEELLDSISKLHRGRLKIILGAVSGAGKTYHMLLEGHALKKKGLDVVIGVIGKGENRPKTEEKIGTLETVMPVQWRRGDTTRYDLDLEALFERNPEVVLVDNLAKRNRPGSPNPSRFDDVLDLLHHGISVVTTLNIYELSGAKQIAKKLTGVNVRLEECLPEDTLTRADEVKLLDVPPESILKRIQEGCPDNLYGELFNKGNLAALRELALRFLAGEVSEDLEDYREKQGLIGASGASERILVTAQYHWNGSILIRRGHQIAKRLGGTLNVVCFVPHNRSVSAEEASFKRSMKKLTEKLDGVFEERVLLNEEASAAIVSYAMKKNITRIVMGHSKKSVWEERVKGSVVNKILRHTRNIDIFLVPDRAEVEGERLLPARQNESGLNPFKRLTADEMADEISKIRRGTLKIYIGAAPGVGKTYTMLREANELRKEGLDIVIGLLETHGRKETQEQVGELELIPRKQIPYKNVLLEEMDTEAIITRNPEVVLVDELAHTNVPFSKHLKRFEDVEEILEAGISVISTVNIQHLESLNDSVEQITGVRVRETVPDRVMTLADEIELIDISPVALRQRMREGSIYAPEKVEQSLQNFFKTGNLIALRELALREVADDVDERLESLERSRAMRGPWRKQETIFVCINLGPESERLIRRGFRIAYRLKAKWYVMYVKGPAPFTADQEALLKKAKLLTERLGGIFLLRETKDQKKIVQHIVIQLIDKKATQLIVGHTSRSRVEELWKGRVVQNLLKETRNYDVLVVANPYEESKA</sequence>
<dbReference type="GO" id="GO:0005737">
    <property type="term" value="C:cytoplasm"/>
    <property type="evidence" value="ECO:0007669"/>
    <property type="project" value="UniProtKB-ARBA"/>
</dbReference>
<evidence type="ECO:0000256" key="2">
    <source>
        <dbReference type="ARBA" id="ARBA00022777"/>
    </source>
</evidence>
<dbReference type="PANTHER" id="PTHR45569">
    <property type="entry name" value="SENSOR PROTEIN KDPD"/>
    <property type="match status" value="1"/>
</dbReference>
<organism evidence="6 7">
    <name type="scientific">Metabacillus mangrovi</name>
    <dbReference type="NCBI Taxonomy" id="1491830"/>
    <lineage>
        <taxon>Bacteria</taxon>
        <taxon>Bacillati</taxon>
        <taxon>Bacillota</taxon>
        <taxon>Bacilli</taxon>
        <taxon>Bacillales</taxon>
        <taxon>Bacillaceae</taxon>
        <taxon>Metabacillus</taxon>
    </lineage>
</organism>
<dbReference type="Pfam" id="PF02702">
    <property type="entry name" value="KdpD"/>
    <property type="match status" value="2"/>
</dbReference>
<dbReference type="PANTHER" id="PTHR45569:SF1">
    <property type="entry name" value="SENSOR PROTEIN KDPD"/>
    <property type="match status" value="1"/>
</dbReference>
<name>A0A7X2S4A6_9BACI</name>
<keyword evidence="3" id="KW-0902">Two-component regulatory system</keyword>
<dbReference type="InterPro" id="IPR006016">
    <property type="entry name" value="UspA"/>
</dbReference>
<evidence type="ECO:0000256" key="3">
    <source>
        <dbReference type="ARBA" id="ARBA00023012"/>
    </source>
</evidence>
<evidence type="ECO:0000313" key="6">
    <source>
        <dbReference type="EMBL" id="MTH53433.1"/>
    </source>
</evidence>
<gene>
    <name evidence="6" type="ORF">GKZ89_08385</name>
</gene>
<dbReference type="EMBL" id="WMIB01000006">
    <property type="protein sequence ID" value="MTH53433.1"/>
    <property type="molecule type" value="Genomic_DNA"/>
</dbReference>
<accession>A0A7X2S4A6</accession>
<dbReference type="InterPro" id="IPR052023">
    <property type="entry name" value="Histidine_kinase_KdpD"/>
</dbReference>
<feature type="domain" description="Signal transduction histidine kinase osmosensitive K+ channel sensor N-terminal" evidence="5">
    <location>
        <begin position="22"/>
        <end position="227"/>
    </location>
</feature>
<dbReference type="InterPro" id="IPR014729">
    <property type="entry name" value="Rossmann-like_a/b/a_fold"/>
</dbReference>
<feature type="domain" description="Signal transduction histidine kinase osmosensitive K+ channel sensor N-terminal" evidence="5">
    <location>
        <begin position="412"/>
        <end position="621"/>
    </location>
</feature>
<proteinExistence type="predicted"/>
<dbReference type="SUPFAM" id="SSF52402">
    <property type="entry name" value="Adenine nucleotide alpha hydrolases-like"/>
    <property type="match status" value="2"/>
</dbReference>
<evidence type="ECO:0000259" key="5">
    <source>
        <dbReference type="Pfam" id="PF02702"/>
    </source>
</evidence>
<comment type="caution">
    <text evidence="6">The sequence shown here is derived from an EMBL/GenBank/DDBJ whole genome shotgun (WGS) entry which is preliminary data.</text>
</comment>
<dbReference type="GO" id="GO:0005886">
    <property type="term" value="C:plasma membrane"/>
    <property type="evidence" value="ECO:0007669"/>
    <property type="project" value="TreeGrafter"/>
</dbReference>
<dbReference type="AlphaFoldDB" id="A0A7X2S4A6"/>
<dbReference type="Pfam" id="PF00582">
    <property type="entry name" value="Usp"/>
    <property type="match status" value="1"/>
</dbReference>